<proteinExistence type="predicted"/>
<organism evidence="1 2">
    <name type="scientific">Senna tora</name>
    <dbReference type="NCBI Taxonomy" id="362788"/>
    <lineage>
        <taxon>Eukaryota</taxon>
        <taxon>Viridiplantae</taxon>
        <taxon>Streptophyta</taxon>
        <taxon>Embryophyta</taxon>
        <taxon>Tracheophyta</taxon>
        <taxon>Spermatophyta</taxon>
        <taxon>Magnoliopsida</taxon>
        <taxon>eudicotyledons</taxon>
        <taxon>Gunneridae</taxon>
        <taxon>Pentapetalae</taxon>
        <taxon>rosids</taxon>
        <taxon>fabids</taxon>
        <taxon>Fabales</taxon>
        <taxon>Fabaceae</taxon>
        <taxon>Caesalpinioideae</taxon>
        <taxon>Cassia clade</taxon>
        <taxon>Senna</taxon>
    </lineage>
</organism>
<accession>A0A834XH10</accession>
<sequence>MGNKVNDRVFHALETKYGVWISGNHK</sequence>
<protein>
    <submittedName>
        <fullName evidence="1">Uncharacterized protein</fullName>
    </submittedName>
</protein>
<evidence type="ECO:0000313" key="2">
    <source>
        <dbReference type="Proteomes" id="UP000634136"/>
    </source>
</evidence>
<evidence type="ECO:0000313" key="1">
    <source>
        <dbReference type="EMBL" id="KAF7845213.1"/>
    </source>
</evidence>
<reference evidence="1" key="1">
    <citation type="submission" date="2020-09" db="EMBL/GenBank/DDBJ databases">
        <title>Genome-Enabled Discovery of Anthraquinone Biosynthesis in Senna tora.</title>
        <authorList>
            <person name="Kang S.-H."/>
            <person name="Pandey R.P."/>
            <person name="Lee C.-M."/>
            <person name="Sim J.-S."/>
            <person name="Jeong J.-T."/>
            <person name="Choi B.-S."/>
            <person name="Jung M."/>
            <person name="Ginzburg D."/>
            <person name="Zhao K."/>
            <person name="Won S.Y."/>
            <person name="Oh T.-J."/>
            <person name="Yu Y."/>
            <person name="Kim N.-H."/>
            <person name="Lee O.R."/>
            <person name="Lee T.-H."/>
            <person name="Bashyal P."/>
            <person name="Kim T.-S."/>
            <person name="Lee W.-H."/>
            <person name="Kawkins C."/>
            <person name="Kim C.-K."/>
            <person name="Kim J.S."/>
            <person name="Ahn B.O."/>
            <person name="Rhee S.Y."/>
            <person name="Sohng J.K."/>
        </authorList>
    </citation>
    <scope>NUCLEOTIDE SEQUENCE</scope>
    <source>
        <tissue evidence="1">Leaf</tissue>
    </source>
</reference>
<dbReference type="Proteomes" id="UP000634136">
    <property type="component" value="Unassembled WGS sequence"/>
</dbReference>
<gene>
    <name evidence="1" type="ORF">G2W53_002118</name>
</gene>
<comment type="caution">
    <text evidence="1">The sequence shown here is derived from an EMBL/GenBank/DDBJ whole genome shotgun (WGS) entry which is preliminary data.</text>
</comment>
<name>A0A834XH10_9FABA</name>
<keyword evidence="2" id="KW-1185">Reference proteome</keyword>
<dbReference type="EMBL" id="JAAIUW010000001">
    <property type="protein sequence ID" value="KAF7845213.1"/>
    <property type="molecule type" value="Genomic_DNA"/>
</dbReference>
<dbReference type="AlphaFoldDB" id="A0A834XH10"/>